<dbReference type="PANTHER" id="PTHR24170">
    <property type="entry name" value="ANKYRIN REPEAT DOMAIN-CONTAINING PROTEIN 27"/>
    <property type="match status" value="1"/>
</dbReference>
<dbReference type="GO" id="GO:0005769">
    <property type="term" value="C:early endosome"/>
    <property type="evidence" value="ECO:0007669"/>
    <property type="project" value="TreeGrafter"/>
</dbReference>
<feature type="repeat" description="ANK" evidence="1">
    <location>
        <begin position="486"/>
        <end position="518"/>
    </location>
</feature>
<dbReference type="PROSITE" id="PS50297">
    <property type="entry name" value="ANK_REP_REGION"/>
    <property type="match status" value="7"/>
</dbReference>
<dbReference type="GO" id="GO:0005770">
    <property type="term" value="C:late endosome"/>
    <property type="evidence" value="ECO:0007669"/>
    <property type="project" value="TreeGrafter"/>
</dbReference>
<evidence type="ECO:0000313" key="3">
    <source>
        <dbReference type="Proteomes" id="UP001258017"/>
    </source>
</evidence>
<dbReference type="InterPro" id="IPR051248">
    <property type="entry name" value="UPF0507/Ank_repeat_27"/>
</dbReference>
<dbReference type="GO" id="GO:0043005">
    <property type="term" value="C:neuron projection"/>
    <property type="evidence" value="ECO:0007669"/>
    <property type="project" value="TreeGrafter"/>
</dbReference>
<evidence type="ECO:0000313" key="2">
    <source>
        <dbReference type="EMBL" id="KAK2585143.1"/>
    </source>
</evidence>
<dbReference type="GO" id="GO:0005085">
    <property type="term" value="F:guanyl-nucleotide exchange factor activity"/>
    <property type="evidence" value="ECO:0007669"/>
    <property type="project" value="TreeGrafter"/>
</dbReference>
<reference evidence="2" key="1">
    <citation type="submission" date="2021-08" db="EMBL/GenBank/DDBJ databases">
        <authorList>
            <person name="Misof B."/>
            <person name="Oliver O."/>
            <person name="Podsiadlowski L."/>
            <person name="Donath A."/>
            <person name="Peters R."/>
            <person name="Mayer C."/>
            <person name="Rust J."/>
            <person name="Gunkel S."/>
            <person name="Lesny P."/>
            <person name="Martin S."/>
            <person name="Oeyen J.P."/>
            <person name="Petersen M."/>
            <person name="Panagiotis P."/>
            <person name="Wilbrandt J."/>
            <person name="Tanja T."/>
        </authorList>
    </citation>
    <scope>NUCLEOTIDE SEQUENCE</scope>
    <source>
        <strain evidence="2">GBR_01_08_01A</strain>
        <tissue evidence="2">Thorax + abdomen</tissue>
    </source>
</reference>
<dbReference type="PRINTS" id="PR01415">
    <property type="entry name" value="ANKYRIN"/>
</dbReference>
<keyword evidence="1" id="KW-0040">ANK repeat</keyword>
<dbReference type="InterPro" id="IPR036770">
    <property type="entry name" value="Ankyrin_rpt-contain_sf"/>
</dbReference>
<proteinExistence type="predicted"/>
<dbReference type="GO" id="GO:0045022">
    <property type="term" value="P:early endosome to late endosome transport"/>
    <property type="evidence" value="ECO:0007669"/>
    <property type="project" value="TreeGrafter"/>
</dbReference>
<reference evidence="2" key="2">
    <citation type="journal article" date="2023" name="Commun. Biol.">
        <title>Intrasexual cuticular hydrocarbon dimorphism in a wasp sheds light on hydrocarbon biosynthesis genes in Hymenoptera.</title>
        <authorList>
            <person name="Moris V.C."/>
            <person name="Podsiadlowski L."/>
            <person name="Martin S."/>
            <person name="Oeyen J.P."/>
            <person name="Donath A."/>
            <person name="Petersen M."/>
            <person name="Wilbrandt J."/>
            <person name="Misof B."/>
            <person name="Liedtke D."/>
            <person name="Thamm M."/>
            <person name="Scheiner R."/>
            <person name="Schmitt T."/>
            <person name="Niehuis O."/>
        </authorList>
    </citation>
    <scope>NUCLEOTIDE SEQUENCE</scope>
    <source>
        <strain evidence="2">GBR_01_08_01A</strain>
    </source>
</reference>
<accession>A0AAD9RTI8</accession>
<dbReference type="InterPro" id="IPR037191">
    <property type="entry name" value="VPS9_dom_sf"/>
</dbReference>
<feature type="repeat" description="ANK" evidence="1">
    <location>
        <begin position="654"/>
        <end position="686"/>
    </location>
</feature>
<sequence>MKRTISSYGDKLRRGSTHEGWIVCVPRRGTFTKDVLDKEDVEEHILVPDYNTSKTLYRTVSNKNVKLLNSILTVNYDAPNSYSVRLLFEETFYNNEDSYKYRVWCIERPLNCETLPSYNNLTAITNLQDAVNLLWSEINETALTTLELNIKEFQEIYTNDENISLQTLKDSVSELYSKCIEIVFKDKKFNDINITSAYLLQNIKIAVETYILHTLRRILLKVTSASVAVDDANLNKIIRNLDNLKYDDLGIRSIFDLFRRFVTSGSINEADELAYLTTSLEASMEYIKSDVLVAKNKINHSSNSEQKLENESERRTSVDYLITCITNGDLSEVENLLSSDIANLYNEIPLCHPLCTCETCETSLAKNRLLNRLTVSSSNEHGSTALHVASFYGQVTIVDYLLNHRADTNVTNNDSFTPLHYASMKGHQNIVLLLLHADANPTIADNYGNTPLHLASDRGHEGCVKALLYFAEHTNLLLDVNSCNTDGDTPLHRASKWGYLGIIEVLLEYGADCKVKNKWGQTPFDIAQSERVTLMLERITPHVVLNNSLVPCTIKVHNSSQMLQLSLKTENNFKTKHSNMRINIQTNKLFAAIIEGDIHLANYYLGLNNENGQTTVRSDLCHPLCCCERCAPMHEYSEKKNKISAVIFNLYNENGETVLHVASTVGCLEIIQLLLDAGANVNIATKFEGRTPLHLACLANKIQAVKIILRCAACNIDAKDFNGDTALHLAARHSNTKLMELLIRSGANTNIRNLQNATPRLELEKQMSKDVVLRILKCNSLDFPDHYFSGID</sequence>
<name>A0AAD9RTI8_9HYME</name>
<dbReference type="Pfam" id="PF00023">
    <property type="entry name" value="Ank"/>
    <property type="match status" value="1"/>
</dbReference>
<organism evidence="2 3">
    <name type="scientific">Odynerus spinipes</name>
    <dbReference type="NCBI Taxonomy" id="1348599"/>
    <lineage>
        <taxon>Eukaryota</taxon>
        <taxon>Metazoa</taxon>
        <taxon>Ecdysozoa</taxon>
        <taxon>Arthropoda</taxon>
        <taxon>Hexapoda</taxon>
        <taxon>Insecta</taxon>
        <taxon>Pterygota</taxon>
        <taxon>Neoptera</taxon>
        <taxon>Endopterygota</taxon>
        <taxon>Hymenoptera</taxon>
        <taxon>Apocrita</taxon>
        <taxon>Aculeata</taxon>
        <taxon>Vespoidea</taxon>
        <taxon>Vespidae</taxon>
        <taxon>Eumeninae</taxon>
        <taxon>Odynerus</taxon>
    </lineage>
</organism>
<gene>
    <name evidence="2" type="ORF">KPH14_008649</name>
</gene>
<dbReference type="PROSITE" id="PS50088">
    <property type="entry name" value="ANK_REPEAT"/>
    <property type="match status" value="7"/>
</dbReference>
<dbReference type="PANTHER" id="PTHR24170:SF2">
    <property type="entry name" value="ANKYRIN REPEAT DOMAIN-CONTAINING PROTEIN 27"/>
    <property type="match status" value="1"/>
</dbReference>
<dbReference type="Pfam" id="PF12796">
    <property type="entry name" value="Ank_2"/>
    <property type="match status" value="2"/>
</dbReference>
<dbReference type="SUPFAM" id="SSF48403">
    <property type="entry name" value="Ankyrin repeat"/>
    <property type="match status" value="2"/>
</dbReference>
<dbReference type="GO" id="GO:0030133">
    <property type="term" value="C:transport vesicle"/>
    <property type="evidence" value="ECO:0007669"/>
    <property type="project" value="TreeGrafter"/>
</dbReference>
<dbReference type="CDD" id="cd22886">
    <property type="entry name" value="ANKRD27_zf2"/>
    <property type="match status" value="1"/>
</dbReference>
<dbReference type="CDD" id="cd22885">
    <property type="entry name" value="ANKRD27_zf1"/>
    <property type="match status" value="1"/>
</dbReference>
<dbReference type="Proteomes" id="UP001258017">
    <property type="component" value="Unassembled WGS sequence"/>
</dbReference>
<dbReference type="AlphaFoldDB" id="A0AAD9RTI8"/>
<keyword evidence="3" id="KW-1185">Reference proteome</keyword>
<dbReference type="InterPro" id="IPR002110">
    <property type="entry name" value="Ankyrin_rpt"/>
</dbReference>
<evidence type="ECO:0000256" key="1">
    <source>
        <dbReference type="PROSITE-ProRule" id="PRU00023"/>
    </source>
</evidence>
<dbReference type="GO" id="GO:0097422">
    <property type="term" value="C:tubular endosome"/>
    <property type="evidence" value="ECO:0007669"/>
    <property type="project" value="TreeGrafter"/>
</dbReference>
<dbReference type="EMBL" id="JAIFRP010000022">
    <property type="protein sequence ID" value="KAK2585143.1"/>
    <property type="molecule type" value="Genomic_DNA"/>
</dbReference>
<dbReference type="Gene3D" id="1.25.40.20">
    <property type="entry name" value="Ankyrin repeat-containing domain"/>
    <property type="match status" value="3"/>
</dbReference>
<feature type="repeat" description="ANK" evidence="1">
    <location>
        <begin position="414"/>
        <end position="446"/>
    </location>
</feature>
<feature type="repeat" description="ANK" evidence="1">
    <location>
        <begin position="381"/>
        <end position="413"/>
    </location>
</feature>
<comment type="caution">
    <text evidence="2">The sequence shown here is derived from an EMBL/GenBank/DDBJ whole genome shotgun (WGS) entry which is preliminary data.</text>
</comment>
<protein>
    <submittedName>
        <fullName evidence="2">Uncharacterized protein</fullName>
    </submittedName>
</protein>
<dbReference type="GO" id="GO:0000149">
    <property type="term" value="F:SNARE binding"/>
    <property type="evidence" value="ECO:0007669"/>
    <property type="project" value="TreeGrafter"/>
</dbReference>
<dbReference type="GO" id="GO:0048812">
    <property type="term" value="P:neuron projection morphogenesis"/>
    <property type="evidence" value="ECO:0007669"/>
    <property type="project" value="TreeGrafter"/>
</dbReference>
<dbReference type="SMART" id="SM00248">
    <property type="entry name" value="ANK"/>
    <property type="match status" value="7"/>
</dbReference>
<feature type="repeat" description="ANK" evidence="1">
    <location>
        <begin position="722"/>
        <end position="754"/>
    </location>
</feature>
<dbReference type="Pfam" id="PF13857">
    <property type="entry name" value="Ank_5"/>
    <property type="match status" value="1"/>
</dbReference>
<feature type="repeat" description="ANK" evidence="1">
    <location>
        <begin position="447"/>
        <end position="468"/>
    </location>
</feature>
<feature type="repeat" description="ANK" evidence="1">
    <location>
        <begin position="688"/>
        <end position="713"/>
    </location>
</feature>
<dbReference type="SUPFAM" id="SSF109993">
    <property type="entry name" value="VPS9 domain"/>
    <property type="match status" value="1"/>
</dbReference>
<dbReference type="GO" id="GO:0005886">
    <property type="term" value="C:plasma membrane"/>
    <property type="evidence" value="ECO:0007669"/>
    <property type="project" value="TreeGrafter"/>
</dbReference>